<evidence type="ECO:0000256" key="14">
    <source>
        <dbReference type="PIRSR" id="PIRSR006468-1"/>
    </source>
</evidence>
<dbReference type="InterPro" id="IPR043132">
    <property type="entry name" value="BCAT-like_C"/>
</dbReference>
<keyword evidence="10 17" id="KW-0100">Branched-chain amino acid biosynthesis</keyword>
<dbReference type="GO" id="GO:0009098">
    <property type="term" value="P:L-leucine biosynthetic process"/>
    <property type="evidence" value="ECO:0007669"/>
    <property type="project" value="UniProtKB-UniPathway"/>
</dbReference>
<dbReference type="FunFam" id="3.30.470.10:FF:000004">
    <property type="entry name" value="Branched-chain-amino-acid aminotransferase"/>
    <property type="match status" value="1"/>
</dbReference>
<keyword evidence="8 17" id="KW-0808">Transferase</keyword>
<dbReference type="HOGENOM" id="CLU_031922_1_0_0"/>
<evidence type="ECO:0000256" key="15">
    <source>
        <dbReference type="RuleBase" id="RU004106"/>
    </source>
</evidence>
<comment type="catalytic activity">
    <reaction evidence="11 17">
        <text>L-valine + 2-oxoglutarate = 3-methyl-2-oxobutanoate + L-glutamate</text>
        <dbReference type="Rhea" id="RHEA:24813"/>
        <dbReference type="ChEBI" id="CHEBI:11851"/>
        <dbReference type="ChEBI" id="CHEBI:16810"/>
        <dbReference type="ChEBI" id="CHEBI:29985"/>
        <dbReference type="ChEBI" id="CHEBI:57762"/>
        <dbReference type="EC" id="2.6.1.42"/>
    </reaction>
</comment>
<dbReference type="SUPFAM" id="SSF56752">
    <property type="entry name" value="D-aminoacid aminotransferase-like PLP-dependent enzymes"/>
    <property type="match status" value="1"/>
</dbReference>
<dbReference type="Gene3D" id="3.20.10.10">
    <property type="entry name" value="D-amino Acid Aminotransferase, subunit A, domain 2"/>
    <property type="match status" value="1"/>
</dbReference>
<comment type="pathway">
    <text evidence="2">Amino-acid biosynthesis; L-isoleucine biosynthesis; L-isoleucine from 2-oxobutanoate: step 4/4.</text>
</comment>
<dbReference type="EMBL" id="DF820457">
    <property type="protein sequence ID" value="GAK51215.1"/>
    <property type="molecule type" value="Genomic_DNA"/>
</dbReference>
<reference evidence="18" key="1">
    <citation type="journal article" date="2015" name="PeerJ">
        <title>First genomic representation of candidate bacterial phylum KSB3 points to enhanced environmental sensing as a trigger of wastewater bulking.</title>
        <authorList>
            <person name="Sekiguchi Y."/>
            <person name="Ohashi A."/>
            <person name="Parks D.H."/>
            <person name="Yamauchi T."/>
            <person name="Tyson G.W."/>
            <person name="Hugenholtz P."/>
        </authorList>
    </citation>
    <scope>NUCLEOTIDE SEQUENCE [LARGE SCALE GENOMIC DNA]</scope>
</reference>
<keyword evidence="9 16" id="KW-0663">Pyridoxal phosphate</keyword>
<keyword evidence="7 17" id="KW-0028">Amino-acid biosynthesis</keyword>
<dbReference type="FunFam" id="3.20.10.10:FF:000006">
    <property type="entry name" value="Branched-chain amino acid aminotransferase"/>
    <property type="match status" value="1"/>
</dbReference>
<dbReference type="GO" id="GO:0052655">
    <property type="term" value="F:L-valine-2-oxoglutarate transaminase activity"/>
    <property type="evidence" value="ECO:0007669"/>
    <property type="project" value="RHEA"/>
</dbReference>
<dbReference type="AlphaFoldDB" id="A0A081BLE9"/>
<comment type="catalytic activity">
    <reaction evidence="13 17">
        <text>L-leucine + 2-oxoglutarate = 4-methyl-2-oxopentanoate + L-glutamate</text>
        <dbReference type="Rhea" id="RHEA:18321"/>
        <dbReference type="ChEBI" id="CHEBI:16810"/>
        <dbReference type="ChEBI" id="CHEBI:17865"/>
        <dbReference type="ChEBI" id="CHEBI:29985"/>
        <dbReference type="ChEBI" id="CHEBI:57427"/>
        <dbReference type="EC" id="2.6.1.42"/>
    </reaction>
</comment>
<dbReference type="Pfam" id="PF01063">
    <property type="entry name" value="Aminotran_4"/>
    <property type="match status" value="1"/>
</dbReference>
<dbReference type="GO" id="GO:0052654">
    <property type="term" value="F:L-leucine-2-oxoglutarate transaminase activity"/>
    <property type="evidence" value="ECO:0007669"/>
    <property type="project" value="RHEA"/>
</dbReference>
<dbReference type="EC" id="2.6.1.42" evidence="17"/>
<dbReference type="InterPro" id="IPR043131">
    <property type="entry name" value="BCAT-like_N"/>
</dbReference>
<dbReference type="UniPathway" id="UPA00047">
    <property type="reaction ID" value="UER00058"/>
</dbReference>
<evidence type="ECO:0000256" key="17">
    <source>
        <dbReference type="RuleBase" id="RU004517"/>
    </source>
</evidence>
<comment type="pathway">
    <text evidence="3">Amino-acid biosynthesis; L-valine biosynthesis; L-valine from pyruvate: step 4/4.</text>
</comment>
<dbReference type="InterPro" id="IPR005786">
    <property type="entry name" value="B_amino_transII"/>
</dbReference>
<comment type="cofactor">
    <cofactor evidence="1 16">
        <name>pyridoxal 5'-phosphate</name>
        <dbReference type="ChEBI" id="CHEBI:597326"/>
    </cofactor>
</comment>
<dbReference type="Proteomes" id="UP000030700">
    <property type="component" value="Unassembled WGS sequence"/>
</dbReference>
<evidence type="ECO:0000256" key="9">
    <source>
        <dbReference type="ARBA" id="ARBA00022898"/>
    </source>
</evidence>
<dbReference type="NCBIfam" id="NF009897">
    <property type="entry name" value="PRK13357.1"/>
    <property type="match status" value="1"/>
</dbReference>
<dbReference type="PIRSF" id="PIRSF006468">
    <property type="entry name" value="BCAT1"/>
    <property type="match status" value="1"/>
</dbReference>
<comment type="catalytic activity">
    <reaction evidence="12 17">
        <text>L-isoleucine + 2-oxoglutarate = (S)-3-methyl-2-oxopentanoate + L-glutamate</text>
        <dbReference type="Rhea" id="RHEA:24801"/>
        <dbReference type="ChEBI" id="CHEBI:16810"/>
        <dbReference type="ChEBI" id="CHEBI:29985"/>
        <dbReference type="ChEBI" id="CHEBI:35146"/>
        <dbReference type="ChEBI" id="CHEBI:58045"/>
        <dbReference type="EC" id="2.6.1.42"/>
    </reaction>
</comment>
<evidence type="ECO:0000256" key="16">
    <source>
        <dbReference type="RuleBase" id="RU004516"/>
    </source>
</evidence>
<dbReference type="GO" id="GO:0052656">
    <property type="term" value="F:L-isoleucine-2-oxoglutarate transaminase activity"/>
    <property type="evidence" value="ECO:0007669"/>
    <property type="project" value="RHEA"/>
</dbReference>
<evidence type="ECO:0000256" key="2">
    <source>
        <dbReference type="ARBA" id="ARBA00004824"/>
    </source>
</evidence>
<dbReference type="GO" id="GO:0009099">
    <property type="term" value="P:L-valine biosynthetic process"/>
    <property type="evidence" value="ECO:0007669"/>
    <property type="project" value="UniProtKB-UniPathway"/>
</dbReference>
<evidence type="ECO:0000313" key="19">
    <source>
        <dbReference type="Proteomes" id="UP000030700"/>
    </source>
</evidence>
<comment type="similarity">
    <text evidence="5 15">Belongs to the class-IV pyridoxal-phosphate-dependent aminotransferase family.</text>
</comment>
<proteinExistence type="inferred from homology"/>
<sequence length="342" mass="37711">MEKVNLEWAQIGFQYRKTDFRYIAYYRDGAWDSGRLDDGNMITIHEGSQALHYGQACFEGLKAQTAKDGRVLLFRPDQNAKRLNNSARALLMAEVPEQMFLQGCHDVVKANLRWVPPYGSGASLYIRPYLIGHGENIGLKPAEQYIFSIFVCPVGPYFKDGFAPIHLTTTDYDRAAPKGTGAAKVGGNYAASFLPHELAVKAGFTDCIYLDPKTHTYIDEVGTSNFFGITKDNVFVTPKSPSILPSITKYSLMHIAREHFGMAVEERPVSIEQLDEFTEAGACGTAAVITPIGSITHNGHLHKFYNDGTSAGPVTTKLYETLTSIQRGEIDAPAGWLMDVAV</sequence>
<organism evidence="18">
    <name type="scientific">Candidatus Moduliflexus flocculans</name>
    <dbReference type="NCBI Taxonomy" id="1499966"/>
    <lineage>
        <taxon>Bacteria</taxon>
        <taxon>Candidatus Moduliflexota</taxon>
        <taxon>Candidatus Moduliflexia</taxon>
        <taxon>Candidatus Moduliflexales</taxon>
        <taxon>Candidatus Moduliflexaceae</taxon>
    </lineage>
</organism>
<dbReference type="InterPro" id="IPR036038">
    <property type="entry name" value="Aminotransferase-like"/>
</dbReference>
<dbReference type="STRING" id="1499966.U14_02458"/>
<keyword evidence="6 17" id="KW-0032">Aminotransferase</keyword>
<accession>A0A081BLE9</accession>
<evidence type="ECO:0000256" key="5">
    <source>
        <dbReference type="ARBA" id="ARBA00009320"/>
    </source>
</evidence>
<evidence type="ECO:0000256" key="8">
    <source>
        <dbReference type="ARBA" id="ARBA00022679"/>
    </source>
</evidence>
<dbReference type="UniPathway" id="UPA00048">
    <property type="reaction ID" value="UER00073"/>
</dbReference>
<dbReference type="InterPro" id="IPR018300">
    <property type="entry name" value="Aminotrans_IV_CS"/>
</dbReference>
<dbReference type="UniPathway" id="UPA00049">
    <property type="reaction ID" value="UER00062"/>
</dbReference>
<evidence type="ECO:0000256" key="10">
    <source>
        <dbReference type="ARBA" id="ARBA00023304"/>
    </source>
</evidence>
<evidence type="ECO:0000256" key="4">
    <source>
        <dbReference type="ARBA" id="ARBA00005072"/>
    </source>
</evidence>
<comment type="pathway">
    <text evidence="4">Amino-acid biosynthesis; L-leucine biosynthesis; L-leucine from 3-methyl-2-oxobutanoate: step 4/4.</text>
</comment>
<evidence type="ECO:0000256" key="7">
    <source>
        <dbReference type="ARBA" id="ARBA00022605"/>
    </source>
</evidence>
<keyword evidence="19" id="KW-1185">Reference proteome</keyword>
<evidence type="ECO:0000256" key="12">
    <source>
        <dbReference type="ARBA" id="ARBA00048798"/>
    </source>
</evidence>
<gene>
    <name evidence="18" type="ORF">U14_02458</name>
</gene>
<dbReference type="Gene3D" id="3.30.470.10">
    <property type="match status" value="1"/>
</dbReference>
<evidence type="ECO:0000256" key="1">
    <source>
        <dbReference type="ARBA" id="ARBA00001933"/>
    </source>
</evidence>
<evidence type="ECO:0000256" key="6">
    <source>
        <dbReference type="ARBA" id="ARBA00022576"/>
    </source>
</evidence>
<dbReference type="GO" id="GO:0009097">
    <property type="term" value="P:isoleucine biosynthetic process"/>
    <property type="evidence" value="ECO:0007669"/>
    <property type="project" value="UniProtKB-UniPathway"/>
</dbReference>
<protein>
    <recommendedName>
        <fullName evidence="17">Branched-chain-amino-acid aminotransferase</fullName>
        <ecNumber evidence="17">2.6.1.42</ecNumber>
    </recommendedName>
</protein>
<dbReference type="PROSITE" id="PS00770">
    <property type="entry name" value="AA_TRANSFER_CLASS_4"/>
    <property type="match status" value="1"/>
</dbReference>
<dbReference type="InterPro" id="IPR001544">
    <property type="entry name" value="Aminotrans_IV"/>
</dbReference>
<name>A0A081BLE9_9BACT</name>
<dbReference type="CDD" id="cd01557">
    <property type="entry name" value="BCAT_beta_family"/>
    <property type="match status" value="1"/>
</dbReference>
<dbReference type="PANTHER" id="PTHR42825">
    <property type="entry name" value="AMINO ACID AMINOTRANSFERASE"/>
    <property type="match status" value="1"/>
</dbReference>
<dbReference type="PANTHER" id="PTHR42825:SF2">
    <property type="entry name" value="BRANCHED-CHAIN-AMINO-ACID AMINOTRANSFERASE 3, CHLOROPLASTIC-RELATED"/>
    <property type="match status" value="1"/>
</dbReference>
<evidence type="ECO:0000256" key="3">
    <source>
        <dbReference type="ARBA" id="ARBA00004931"/>
    </source>
</evidence>
<dbReference type="InterPro" id="IPR033939">
    <property type="entry name" value="BCAT_family"/>
</dbReference>
<evidence type="ECO:0000313" key="18">
    <source>
        <dbReference type="EMBL" id="GAK51215.1"/>
    </source>
</evidence>
<evidence type="ECO:0000256" key="13">
    <source>
        <dbReference type="ARBA" id="ARBA00049229"/>
    </source>
</evidence>
<evidence type="ECO:0000256" key="11">
    <source>
        <dbReference type="ARBA" id="ARBA00048212"/>
    </source>
</evidence>
<dbReference type="NCBIfam" id="TIGR01123">
    <property type="entry name" value="ilvE_II"/>
    <property type="match status" value="1"/>
</dbReference>
<feature type="modified residue" description="N6-(pyridoxal phosphate)lysine" evidence="14">
    <location>
        <position position="184"/>
    </location>
</feature>